<comment type="caution">
    <text evidence="2">The sequence shown here is derived from an EMBL/GenBank/DDBJ whole genome shotgun (WGS) entry which is preliminary data.</text>
</comment>
<protein>
    <submittedName>
        <fullName evidence="2">Uncharacterized protein</fullName>
    </submittedName>
</protein>
<feature type="region of interest" description="Disordered" evidence="1">
    <location>
        <begin position="1"/>
        <end position="23"/>
    </location>
</feature>
<evidence type="ECO:0000313" key="3">
    <source>
        <dbReference type="Proteomes" id="UP000887013"/>
    </source>
</evidence>
<gene>
    <name evidence="2" type="ORF">NPIL_266401</name>
</gene>
<accession>A0A8X6TP77</accession>
<dbReference type="AlphaFoldDB" id="A0A8X6TP77"/>
<evidence type="ECO:0000313" key="2">
    <source>
        <dbReference type="EMBL" id="GFT31972.1"/>
    </source>
</evidence>
<organism evidence="2 3">
    <name type="scientific">Nephila pilipes</name>
    <name type="common">Giant wood spider</name>
    <name type="synonym">Nephila maculata</name>
    <dbReference type="NCBI Taxonomy" id="299642"/>
    <lineage>
        <taxon>Eukaryota</taxon>
        <taxon>Metazoa</taxon>
        <taxon>Ecdysozoa</taxon>
        <taxon>Arthropoda</taxon>
        <taxon>Chelicerata</taxon>
        <taxon>Arachnida</taxon>
        <taxon>Araneae</taxon>
        <taxon>Araneomorphae</taxon>
        <taxon>Entelegynae</taxon>
        <taxon>Araneoidea</taxon>
        <taxon>Nephilidae</taxon>
        <taxon>Nephila</taxon>
    </lineage>
</organism>
<reference evidence="2" key="1">
    <citation type="submission" date="2020-08" db="EMBL/GenBank/DDBJ databases">
        <title>Multicomponent nature underlies the extraordinary mechanical properties of spider dragline silk.</title>
        <authorList>
            <person name="Kono N."/>
            <person name="Nakamura H."/>
            <person name="Mori M."/>
            <person name="Yoshida Y."/>
            <person name="Ohtoshi R."/>
            <person name="Malay A.D."/>
            <person name="Moran D.A.P."/>
            <person name="Tomita M."/>
            <person name="Numata K."/>
            <person name="Arakawa K."/>
        </authorList>
    </citation>
    <scope>NUCLEOTIDE SEQUENCE</scope>
</reference>
<dbReference type="EMBL" id="BMAW01013110">
    <property type="protein sequence ID" value="GFT31972.1"/>
    <property type="molecule type" value="Genomic_DNA"/>
</dbReference>
<proteinExistence type="predicted"/>
<sequence length="107" mass="11959">MFALARVGFGANPTSKKQDQEDKIYDSSTSASLTQFSTLIRPIQSVFPLENGNDWKSLQFQRVLQTESAKSPNADSSEVNQTLMTRYGSAIRKPTKLNLLIISDIFE</sequence>
<name>A0A8X6TP77_NEPPI</name>
<dbReference type="OrthoDB" id="6454919at2759"/>
<keyword evidence="3" id="KW-1185">Reference proteome</keyword>
<dbReference type="Proteomes" id="UP000887013">
    <property type="component" value="Unassembled WGS sequence"/>
</dbReference>
<evidence type="ECO:0000256" key="1">
    <source>
        <dbReference type="SAM" id="MobiDB-lite"/>
    </source>
</evidence>